<protein>
    <submittedName>
        <fullName evidence="13">Ankyrin repeat domain-containing protein SOWAHB-like</fullName>
    </submittedName>
</protein>
<keyword evidence="5" id="KW-0638">Presynaptic neurotoxin</keyword>
<keyword evidence="4" id="KW-0677">Repeat</keyword>
<evidence type="ECO:0000259" key="11">
    <source>
        <dbReference type="Pfam" id="PF25877"/>
    </source>
</evidence>
<organism evidence="12 13">
    <name type="scientific">Limulus polyphemus</name>
    <name type="common">Atlantic horseshoe crab</name>
    <dbReference type="NCBI Taxonomy" id="6850"/>
    <lineage>
        <taxon>Eukaryota</taxon>
        <taxon>Metazoa</taxon>
        <taxon>Ecdysozoa</taxon>
        <taxon>Arthropoda</taxon>
        <taxon>Chelicerata</taxon>
        <taxon>Merostomata</taxon>
        <taxon>Xiphosura</taxon>
        <taxon>Limulidae</taxon>
        <taxon>Limulus</taxon>
    </lineage>
</organism>
<evidence type="ECO:0000256" key="1">
    <source>
        <dbReference type="ARBA" id="ARBA00004175"/>
    </source>
</evidence>
<dbReference type="RefSeq" id="XP_022239477.1">
    <property type="nucleotide sequence ID" value="XM_022383769.1"/>
</dbReference>
<keyword evidence="3" id="KW-1052">Target cell membrane</keyword>
<evidence type="ECO:0000313" key="12">
    <source>
        <dbReference type="Proteomes" id="UP000694941"/>
    </source>
</evidence>
<feature type="compositionally biased region" description="Polar residues" evidence="10">
    <location>
        <begin position="91"/>
        <end position="106"/>
    </location>
</feature>
<dbReference type="InterPro" id="IPR036770">
    <property type="entry name" value="Ankyrin_rpt-contain_sf"/>
</dbReference>
<reference evidence="13" key="1">
    <citation type="submission" date="2025-08" db="UniProtKB">
        <authorList>
            <consortium name="RefSeq"/>
        </authorList>
    </citation>
    <scope>IDENTIFICATION</scope>
    <source>
        <tissue evidence="13">Muscle</tissue>
    </source>
</reference>
<keyword evidence="2" id="KW-0268">Exocytosis</keyword>
<keyword evidence="7" id="KW-1053">Target membrane</keyword>
<feature type="region of interest" description="Disordered" evidence="10">
    <location>
        <begin position="145"/>
        <end position="203"/>
    </location>
</feature>
<evidence type="ECO:0000256" key="10">
    <source>
        <dbReference type="SAM" id="MobiDB-lite"/>
    </source>
</evidence>
<feature type="repeat" description="ANK" evidence="9">
    <location>
        <begin position="357"/>
        <end position="377"/>
    </location>
</feature>
<dbReference type="Pfam" id="PF25877">
    <property type="entry name" value="WHD_SOWAH"/>
    <property type="match status" value="1"/>
</dbReference>
<comment type="subcellular location">
    <subcellularLocation>
        <location evidence="1">Target cell membrane</location>
    </subcellularLocation>
</comment>
<dbReference type="PANTHER" id="PTHR14491:SF7">
    <property type="entry name" value="SOSONDOWAH, ISOFORM G"/>
    <property type="match status" value="1"/>
</dbReference>
<feature type="region of interest" description="Disordered" evidence="10">
    <location>
        <begin position="91"/>
        <end position="131"/>
    </location>
</feature>
<evidence type="ECO:0000256" key="6">
    <source>
        <dbReference type="ARBA" id="ARBA00023043"/>
    </source>
</evidence>
<dbReference type="PROSITE" id="PS50297">
    <property type="entry name" value="ANK_REP_REGION"/>
    <property type="match status" value="1"/>
</dbReference>
<comment type="similarity">
    <text evidence="8">Belongs to the SOWAH family.</text>
</comment>
<evidence type="ECO:0000313" key="13">
    <source>
        <dbReference type="RefSeq" id="XP_022239477.1"/>
    </source>
</evidence>
<feature type="region of interest" description="Disordered" evidence="10">
    <location>
        <begin position="398"/>
        <end position="438"/>
    </location>
</feature>
<dbReference type="Gene3D" id="1.25.40.20">
    <property type="entry name" value="Ankyrin repeat-containing domain"/>
    <property type="match status" value="1"/>
</dbReference>
<keyword evidence="5" id="KW-0800">Toxin</keyword>
<accession>A0ABM1S772</accession>
<dbReference type="InterPro" id="IPR002110">
    <property type="entry name" value="Ankyrin_rpt"/>
</dbReference>
<keyword evidence="7" id="KW-0472">Membrane</keyword>
<dbReference type="GeneID" id="106457742"/>
<evidence type="ECO:0000256" key="2">
    <source>
        <dbReference type="ARBA" id="ARBA00022483"/>
    </source>
</evidence>
<sequence length="585" mass="66431">MEDNGGLNIEDVRQYFVIKGGRVKNQDLVKHFKKYFFCEDQEKQIEARNQFKDYVNTLAIIKQEEGVKYLTLKKKYWDIKPLSQVYDQSNSSFENLSSDQSPQTSSQKRHGSPAMDPTANRKYQKEVEEMSSTRLLETVMLTTNTVVSGPPSGNHMPQYVVGSPGEVVTPSVTKQQYKEMPPNQPPRPPPRQKSLSRKKENRGIKIEERVKQFSEERQIVQESPKGREFGELTVSPGSVKERAQKLNKMASESELSFKLTPTSGLSTAARKRENRISHLSNDIYKLDPRRREWILKAAQSDYHSLVRLLKEEPKLAFFRDFITEVTALHWAAKHGNADVVKLMAGTHRVDANVRTQGGYTALHIAAMAGHEGIMELLTSTYAADPSIRDYSGRKPHQYLTKWQSSKKPSGSRKQLSETSIPIPPPMERTPLSRTISRTKSFRNTPFFRNALHQSFLRTTKPNHLRSSTHSKHRSAVLSSVHHQHHTKHQVFKMSDKELSFMRIGSLNSRVKKTTAALTGGRGVVRLKSCRSADNLSELLERQVMPPPKLGPVKKKKSKKTINAEFYSITTDKGDSDSDSAYGFHS</sequence>
<evidence type="ECO:0000256" key="3">
    <source>
        <dbReference type="ARBA" id="ARBA00022537"/>
    </source>
</evidence>
<evidence type="ECO:0000256" key="7">
    <source>
        <dbReference type="ARBA" id="ARBA00023298"/>
    </source>
</evidence>
<keyword evidence="6 9" id="KW-0040">ANK repeat</keyword>
<proteinExistence type="inferred from homology"/>
<dbReference type="InterPro" id="IPR058889">
    <property type="entry name" value="WHD_SOWAHA-C"/>
</dbReference>
<evidence type="ECO:0000256" key="5">
    <source>
        <dbReference type="ARBA" id="ARBA00023028"/>
    </source>
</evidence>
<evidence type="ECO:0000256" key="4">
    <source>
        <dbReference type="ARBA" id="ARBA00022737"/>
    </source>
</evidence>
<evidence type="ECO:0000256" key="8">
    <source>
        <dbReference type="ARBA" id="ARBA00038122"/>
    </source>
</evidence>
<name>A0ABM1S772_LIMPO</name>
<feature type="compositionally biased region" description="Polar residues" evidence="10">
    <location>
        <begin position="400"/>
        <end position="419"/>
    </location>
</feature>
<dbReference type="SUPFAM" id="SSF48403">
    <property type="entry name" value="Ankyrin repeat"/>
    <property type="match status" value="1"/>
</dbReference>
<dbReference type="Proteomes" id="UP000694941">
    <property type="component" value="Unplaced"/>
</dbReference>
<feature type="domain" description="SOWAHA-C winged helix-turn-helix" evidence="11">
    <location>
        <begin position="7"/>
        <end position="81"/>
    </location>
</feature>
<gene>
    <name evidence="13" type="primary">LOC106457742</name>
</gene>
<evidence type="ECO:0000256" key="9">
    <source>
        <dbReference type="PROSITE-ProRule" id="PRU00023"/>
    </source>
</evidence>
<dbReference type="PROSITE" id="PS50088">
    <property type="entry name" value="ANK_REPEAT"/>
    <property type="match status" value="1"/>
</dbReference>
<feature type="compositionally biased region" description="Pro residues" evidence="10">
    <location>
        <begin position="182"/>
        <end position="191"/>
    </location>
</feature>
<keyword evidence="12" id="KW-1185">Reference proteome</keyword>
<dbReference type="Pfam" id="PF12796">
    <property type="entry name" value="Ank_2"/>
    <property type="match status" value="1"/>
</dbReference>
<keyword evidence="5" id="KW-0528">Neurotoxin</keyword>
<dbReference type="PANTHER" id="PTHR14491">
    <property type="entry name" value="SOSONDOWAH, ISOFORM G"/>
    <property type="match status" value="1"/>
</dbReference>
<dbReference type="SMART" id="SM00248">
    <property type="entry name" value="ANK"/>
    <property type="match status" value="2"/>
</dbReference>